<dbReference type="GO" id="GO:0005654">
    <property type="term" value="C:nucleoplasm"/>
    <property type="evidence" value="ECO:0007669"/>
    <property type="project" value="UniProtKB-SubCell"/>
</dbReference>
<proteinExistence type="predicted"/>
<evidence type="ECO:0000256" key="6">
    <source>
        <dbReference type="SAM" id="Phobius"/>
    </source>
</evidence>
<feature type="domain" description="RRM" evidence="7">
    <location>
        <begin position="7"/>
        <end position="86"/>
    </location>
</feature>
<dbReference type="PANTHER" id="PTHR13798:SF11">
    <property type="entry name" value="RNA-BINDING PROTEIN 7-RELATED"/>
    <property type="match status" value="1"/>
</dbReference>
<dbReference type="Pfam" id="PF00076">
    <property type="entry name" value="RRM_1"/>
    <property type="match status" value="1"/>
</dbReference>
<evidence type="ECO:0000256" key="3">
    <source>
        <dbReference type="ARBA" id="ARBA00023242"/>
    </source>
</evidence>
<dbReference type="Proteomes" id="UP001419268">
    <property type="component" value="Unassembled WGS sequence"/>
</dbReference>
<evidence type="ECO:0000256" key="1">
    <source>
        <dbReference type="ARBA" id="ARBA00004642"/>
    </source>
</evidence>
<dbReference type="GO" id="GO:0003723">
    <property type="term" value="F:RNA binding"/>
    <property type="evidence" value="ECO:0007669"/>
    <property type="project" value="UniProtKB-UniRule"/>
</dbReference>
<evidence type="ECO:0000256" key="5">
    <source>
        <dbReference type="SAM" id="MobiDB-lite"/>
    </source>
</evidence>
<dbReference type="PROSITE" id="PS50102">
    <property type="entry name" value="RRM"/>
    <property type="match status" value="1"/>
</dbReference>
<organism evidence="8 9">
    <name type="scientific">Stephania cephalantha</name>
    <dbReference type="NCBI Taxonomy" id="152367"/>
    <lineage>
        <taxon>Eukaryota</taxon>
        <taxon>Viridiplantae</taxon>
        <taxon>Streptophyta</taxon>
        <taxon>Embryophyta</taxon>
        <taxon>Tracheophyta</taxon>
        <taxon>Spermatophyta</taxon>
        <taxon>Magnoliopsida</taxon>
        <taxon>Ranunculales</taxon>
        <taxon>Menispermaceae</taxon>
        <taxon>Menispermoideae</taxon>
        <taxon>Cissampelideae</taxon>
        <taxon>Stephania</taxon>
    </lineage>
</organism>
<dbReference type="EMBL" id="JBBNAG010000008">
    <property type="protein sequence ID" value="KAK9110896.1"/>
    <property type="molecule type" value="Genomic_DNA"/>
</dbReference>
<keyword evidence="2 4" id="KW-0694">RNA-binding</keyword>
<name>A0AAP0I9S8_9MAGN</name>
<evidence type="ECO:0000313" key="9">
    <source>
        <dbReference type="Proteomes" id="UP001419268"/>
    </source>
</evidence>
<evidence type="ECO:0000256" key="2">
    <source>
        <dbReference type="ARBA" id="ARBA00022884"/>
    </source>
</evidence>
<dbReference type="SMART" id="SM00360">
    <property type="entry name" value="RRM"/>
    <property type="match status" value="1"/>
</dbReference>
<dbReference type="PANTHER" id="PTHR13798">
    <property type="entry name" value="RNA BINDING MOTIF RBM PROTEIN -RELATED"/>
    <property type="match status" value="1"/>
</dbReference>
<accession>A0AAP0I9S8</accession>
<feature type="transmembrane region" description="Helical" evidence="6">
    <location>
        <begin position="194"/>
        <end position="215"/>
    </location>
</feature>
<sequence length="233" mass="25775">MPGNRASTVYVGNLDEKVSDRVLYEILIQAGRIVDLHVPRDRETNRPKGYAFAEYETEEIANYAIRLFSGLVILCNKTLKFAISGQDRPSSNLSGSVSSHLNPSSKPRSYDDRDRFSDYSLNHGQGSASTGNVHRNGYSSDLNGNNYSYSRRVFGTALDGFSRANSNRNMNDFKTPAPFLWMTTPTYDDTEIRIVVALGMAILFLSCWLVAMLLADIASLVVAMDLAAILIAV</sequence>
<keyword evidence="3" id="KW-0539">Nucleus</keyword>
<feature type="compositionally biased region" description="Low complexity" evidence="5">
    <location>
        <begin position="90"/>
        <end position="99"/>
    </location>
</feature>
<reference evidence="8 9" key="1">
    <citation type="submission" date="2024-01" db="EMBL/GenBank/DDBJ databases">
        <title>Genome assemblies of Stephania.</title>
        <authorList>
            <person name="Yang L."/>
        </authorList>
    </citation>
    <scope>NUCLEOTIDE SEQUENCE [LARGE SCALE GENOMIC DNA]</scope>
    <source>
        <strain evidence="8">JXDWG</strain>
        <tissue evidence="8">Leaf</tissue>
    </source>
</reference>
<dbReference type="AlphaFoldDB" id="A0AAP0I9S8"/>
<dbReference type="InterPro" id="IPR035979">
    <property type="entry name" value="RBD_domain_sf"/>
</dbReference>
<evidence type="ECO:0000259" key="7">
    <source>
        <dbReference type="PROSITE" id="PS50102"/>
    </source>
</evidence>
<evidence type="ECO:0000256" key="4">
    <source>
        <dbReference type="PROSITE-ProRule" id="PRU00176"/>
    </source>
</evidence>
<dbReference type="Gene3D" id="3.30.70.330">
    <property type="match status" value="1"/>
</dbReference>
<dbReference type="InterPro" id="IPR052285">
    <property type="entry name" value="NEXT_complex_subunit"/>
</dbReference>
<keyword evidence="6" id="KW-1133">Transmembrane helix</keyword>
<protein>
    <recommendedName>
        <fullName evidence="7">RRM domain-containing protein</fullName>
    </recommendedName>
</protein>
<gene>
    <name evidence="8" type="ORF">Scep_018415</name>
</gene>
<keyword evidence="6" id="KW-0812">Transmembrane</keyword>
<dbReference type="SUPFAM" id="SSF54928">
    <property type="entry name" value="RNA-binding domain, RBD"/>
    <property type="match status" value="1"/>
</dbReference>
<feature type="region of interest" description="Disordered" evidence="5">
    <location>
        <begin position="86"/>
        <end position="112"/>
    </location>
</feature>
<evidence type="ECO:0000313" key="8">
    <source>
        <dbReference type="EMBL" id="KAK9110896.1"/>
    </source>
</evidence>
<keyword evidence="6" id="KW-0472">Membrane</keyword>
<comment type="caution">
    <text evidence="8">The sequence shown here is derived from an EMBL/GenBank/DDBJ whole genome shotgun (WGS) entry which is preliminary data.</text>
</comment>
<dbReference type="InterPro" id="IPR012677">
    <property type="entry name" value="Nucleotide-bd_a/b_plait_sf"/>
</dbReference>
<comment type="subcellular location">
    <subcellularLocation>
        <location evidence="1">Nucleus</location>
        <location evidence="1">Nucleoplasm</location>
    </subcellularLocation>
</comment>
<keyword evidence="9" id="KW-1185">Reference proteome</keyword>
<dbReference type="InterPro" id="IPR000504">
    <property type="entry name" value="RRM_dom"/>
</dbReference>